<feature type="binding site" evidence="4">
    <location>
        <position position="101"/>
    </location>
    <ligand>
        <name>a divalent metal cation</name>
        <dbReference type="ChEBI" id="CHEBI:60240"/>
        <label>1</label>
    </ligand>
</feature>
<organism evidence="5 6">
    <name type="scientific">Malacoplasma iowae DK-CPA</name>
    <dbReference type="NCBI Taxonomy" id="1394179"/>
    <lineage>
        <taxon>Bacteria</taxon>
        <taxon>Bacillati</taxon>
        <taxon>Mycoplasmatota</taxon>
        <taxon>Mycoplasmoidales</taxon>
        <taxon>Mycoplasmoidaceae</taxon>
        <taxon>Malacoplasma</taxon>
    </lineage>
</organism>
<evidence type="ECO:0000256" key="4">
    <source>
        <dbReference type="PIRSR" id="PIRSR602678-1"/>
    </source>
</evidence>
<evidence type="ECO:0000256" key="2">
    <source>
        <dbReference type="ARBA" id="ARBA00022112"/>
    </source>
</evidence>
<reference evidence="5 6" key="1">
    <citation type="journal article" date="2014" name="PLoS ONE">
        <title>Reduction of Hydrogen Peroxide Accumulation and Toxicity by a Catalase from Mycoplasma iowae.</title>
        <authorList>
            <person name="Pritchard R.E."/>
            <person name="Prassinos A.J."/>
            <person name="Osborne J.D."/>
            <person name="Raviv Z."/>
            <person name="Balish M.F."/>
        </authorList>
    </citation>
    <scope>NUCLEOTIDE SEQUENCE [LARGE SCALE GENOMIC DNA]</scope>
    <source>
        <strain evidence="5 6">DK-CPA</strain>
    </source>
</reference>
<evidence type="ECO:0000256" key="3">
    <source>
        <dbReference type="ARBA" id="ARBA00022723"/>
    </source>
</evidence>
<dbReference type="InterPro" id="IPR036069">
    <property type="entry name" value="DUF34/NIF3_sf"/>
</dbReference>
<sequence>MKVNELYSILDKWYPFVSQDIWDNSGSFSFFENEIISGVLIGLDVTLDIVTEAIQKNCNVIITHHPIFIDQNDIKKKHIKNIINLLNINKISLFSLHTNFDKNRYGMNYNLLKKLNLTNIKRSKKSDYLFFGELKTKMNINDFIVQINRKIKPDYLIYDKENLFFKENKKIKKVAIVGGSGSGEYENILKKDKIDLFITGEVKWHIWNLSSKSIPIIDVGHSIEKIFIEIISTKIKKLNLNVYEHQLEIKLSNDS</sequence>
<dbReference type="Pfam" id="PF01784">
    <property type="entry name" value="DUF34_NIF3"/>
    <property type="match status" value="1"/>
</dbReference>
<dbReference type="NCBIfam" id="TIGR00486">
    <property type="entry name" value="YbgI_SA1388"/>
    <property type="match status" value="1"/>
</dbReference>
<dbReference type="GeneID" id="96866475"/>
<comment type="caution">
    <text evidence="5">The sequence shown here is derived from an EMBL/GenBank/DDBJ whole genome shotgun (WGS) entry which is preliminary data.</text>
</comment>
<keyword evidence="6" id="KW-1185">Reference proteome</keyword>
<feature type="binding site" evidence="4">
    <location>
        <position position="221"/>
    </location>
    <ligand>
        <name>a divalent metal cation</name>
        <dbReference type="ChEBI" id="CHEBI:60240"/>
        <label>1</label>
    </ligand>
</feature>
<dbReference type="Gene3D" id="3.40.1390.30">
    <property type="entry name" value="NIF3 (NGG1p interacting factor 3)-like"/>
    <property type="match status" value="2"/>
</dbReference>
<dbReference type="PANTHER" id="PTHR13799">
    <property type="entry name" value="NGG1 INTERACTING FACTOR 3"/>
    <property type="match status" value="1"/>
</dbReference>
<evidence type="ECO:0000313" key="6">
    <source>
        <dbReference type="Proteomes" id="UP000028523"/>
    </source>
</evidence>
<protein>
    <recommendedName>
        <fullName evidence="2">GTP cyclohydrolase 1 type 2 homolog</fullName>
    </recommendedName>
</protein>
<dbReference type="InterPro" id="IPR002678">
    <property type="entry name" value="DUF34/NIF3"/>
</dbReference>
<feature type="binding site" evidence="4">
    <location>
        <position position="65"/>
    </location>
    <ligand>
        <name>a divalent metal cation</name>
        <dbReference type="ChEBI" id="CHEBI:60240"/>
        <label>1</label>
    </ligand>
</feature>
<dbReference type="Proteomes" id="UP000028523">
    <property type="component" value="Unassembled WGS sequence"/>
</dbReference>
<accession>A0A084U462</accession>
<dbReference type="PANTHER" id="PTHR13799:SF14">
    <property type="entry name" value="GTP CYCLOHYDROLASE 1 TYPE 2 HOMOLOG"/>
    <property type="match status" value="1"/>
</dbReference>
<keyword evidence="3 4" id="KW-0479">Metal-binding</keyword>
<proteinExistence type="inferred from homology"/>
<dbReference type="GO" id="GO:0005737">
    <property type="term" value="C:cytoplasm"/>
    <property type="evidence" value="ECO:0007669"/>
    <property type="project" value="TreeGrafter"/>
</dbReference>
<name>A0A084U462_MALIO</name>
<dbReference type="RefSeq" id="WP_004024912.1">
    <property type="nucleotide sequence ID" value="NZ_AWQU01000066.1"/>
</dbReference>
<evidence type="ECO:0000313" key="5">
    <source>
        <dbReference type="EMBL" id="KFB07748.1"/>
    </source>
</evidence>
<gene>
    <name evidence="5" type="ORF">P271_606</name>
</gene>
<dbReference type="EMBL" id="AWQU01000066">
    <property type="protein sequence ID" value="KFB07748.1"/>
    <property type="molecule type" value="Genomic_DNA"/>
</dbReference>
<dbReference type="SUPFAM" id="SSF102705">
    <property type="entry name" value="NIF3 (NGG1p interacting factor 3)-like"/>
    <property type="match status" value="1"/>
</dbReference>
<dbReference type="FunFam" id="3.40.1390.30:FF:000001">
    <property type="entry name" value="GTP cyclohydrolase 1 type 2"/>
    <property type="match status" value="1"/>
</dbReference>
<feature type="binding site" evidence="4">
    <location>
        <position position="64"/>
    </location>
    <ligand>
        <name>a divalent metal cation</name>
        <dbReference type="ChEBI" id="CHEBI:60240"/>
        <label>2</label>
    </ligand>
</feature>
<comment type="similarity">
    <text evidence="1">Belongs to the GTP cyclohydrolase I type 2/NIF3 family.</text>
</comment>
<feature type="binding site" evidence="4">
    <location>
        <position position="224"/>
    </location>
    <ligand>
        <name>a divalent metal cation</name>
        <dbReference type="ChEBI" id="CHEBI:60240"/>
        <label>1</label>
    </ligand>
</feature>
<evidence type="ECO:0000256" key="1">
    <source>
        <dbReference type="ARBA" id="ARBA00006964"/>
    </source>
</evidence>
<dbReference type="AlphaFoldDB" id="A0A084U462"/>
<dbReference type="GO" id="GO:0046872">
    <property type="term" value="F:metal ion binding"/>
    <property type="evidence" value="ECO:0007669"/>
    <property type="project" value="UniProtKB-KW"/>
</dbReference>